<evidence type="ECO:0000256" key="2">
    <source>
        <dbReference type="ARBA" id="ARBA00022723"/>
    </source>
</evidence>
<dbReference type="Pfam" id="PF02868">
    <property type="entry name" value="Peptidase_M4_C"/>
    <property type="match status" value="1"/>
</dbReference>
<dbReference type="EMBL" id="JARBDR010000060">
    <property type="protein sequence ID" value="KAJ8321483.1"/>
    <property type="molecule type" value="Genomic_DNA"/>
</dbReference>
<evidence type="ECO:0000313" key="11">
    <source>
        <dbReference type="Proteomes" id="UP001217089"/>
    </source>
</evidence>
<dbReference type="Gene3D" id="2.60.120.380">
    <property type="match status" value="1"/>
</dbReference>
<evidence type="ECO:0000256" key="3">
    <source>
        <dbReference type="ARBA" id="ARBA00022729"/>
    </source>
</evidence>
<dbReference type="Gene3D" id="1.10.390.10">
    <property type="entry name" value="Neutral Protease Domain 2"/>
    <property type="match status" value="1"/>
</dbReference>
<keyword evidence="7" id="KW-0472">Membrane</keyword>
<organism evidence="10 11">
    <name type="scientific">Tegillarca granosa</name>
    <name type="common">Malaysian cockle</name>
    <name type="synonym">Anadara granosa</name>
    <dbReference type="NCBI Taxonomy" id="220873"/>
    <lineage>
        <taxon>Eukaryota</taxon>
        <taxon>Metazoa</taxon>
        <taxon>Spiralia</taxon>
        <taxon>Lophotrochozoa</taxon>
        <taxon>Mollusca</taxon>
        <taxon>Bivalvia</taxon>
        <taxon>Autobranchia</taxon>
        <taxon>Pteriomorphia</taxon>
        <taxon>Arcoida</taxon>
        <taxon>Arcoidea</taxon>
        <taxon>Arcidae</taxon>
        <taxon>Tegillarca</taxon>
    </lineage>
</organism>
<protein>
    <submittedName>
        <fullName evidence="10">Uncharacterized protein</fullName>
    </submittedName>
</protein>
<keyword evidence="11" id="KW-1185">Reference proteome</keyword>
<keyword evidence="6" id="KW-0482">Metalloprotease</keyword>
<feature type="transmembrane region" description="Helical" evidence="7">
    <location>
        <begin position="7"/>
        <end position="26"/>
    </location>
</feature>
<dbReference type="InterPro" id="IPR011096">
    <property type="entry name" value="FTP_domain"/>
</dbReference>
<keyword evidence="3" id="KW-0732">Signal</keyword>
<evidence type="ECO:0000256" key="7">
    <source>
        <dbReference type="SAM" id="Phobius"/>
    </source>
</evidence>
<dbReference type="InterPro" id="IPR001570">
    <property type="entry name" value="Peptidase_M4_C_domain"/>
</dbReference>
<dbReference type="InterPro" id="IPR027268">
    <property type="entry name" value="Peptidase_M4/M1_CTD_sf"/>
</dbReference>
<dbReference type="Pfam" id="PF07504">
    <property type="entry name" value="FTP"/>
    <property type="match status" value="1"/>
</dbReference>
<evidence type="ECO:0000313" key="10">
    <source>
        <dbReference type="EMBL" id="KAJ8321483.1"/>
    </source>
</evidence>
<evidence type="ECO:0000259" key="9">
    <source>
        <dbReference type="Pfam" id="PF07504"/>
    </source>
</evidence>
<dbReference type="SUPFAM" id="SSF55486">
    <property type="entry name" value="Metalloproteases ('zincins'), catalytic domain"/>
    <property type="match status" value="1"/>
</dbReference>
<keyword evidence="4" id="KW-0378">Hydrolase</keyword>
<evidence type="ECO:0000259" key="8">
    <source>
        <dbReference type="Pfam" id="PF02868"/>
    </source>
</evidence>
<accession>A0ABQ9FW46</accession>
<gene>
    <name evidence="10" type="ORF">KUTeg_000964</name>
</gene>
<dbReference type="InterPro" id="IPR050728">
    <property type="entry name" value="Zinc_Metalloprotease_M4"/>
</dbReference>
<evidence type="ECO:0000256" key="1">
    <source>
        <dbReference type="ARBA" id="ARBA00022670"/>
    </source>
</evidence>
<evidence type="ECO:0000256" key="4">
    <source>
        <dbReference type="ARBA" id="ARBA00022801"/>
    </source>
</evidence>
<keyword evidence="2" id="KW-0479">Metal-binding</keyword>
<keyword evidence="7" id="KW-1133">Transmembrane helix</keyword>
<dbReference type="PANTHER" id="PTHR33794">
    <property type="entry name" value="BACILLOLYSIN"/>
    <property type="match status" value="1"/>
</dbReference>
<evidence type="ECO:0000256" key="6">
    <source>
        <dbReference type="ARBA" id="ARBA00023049"/>
    </source>
</evidence>
<keyword evidence="7" id="KW-0812">Transmembrane</keyword>
<dbReference type="PANTHER" id="PTHR33794:SF1">
    <property type="entry name" value="BACILLOLYSIN"/>
    <property type="match status" value="1"/>
</dbReference>
<dbReference type="Proteomes" id="UP001217089">
    <property type="component" value="Unassembled WGS sequence"/>
</dbReference>
<keyword evidence="5" id="KW-0862">Zinc</keyword>
<sequence>MADEIRLNSILIFIIGIILLSDAAVWKDVGEKVKSNINLNSVKTFEDKRSSKLSVRDIVEAADGEDLTETDTAETVEGEHIVRYKETFQGLEVFDAYVTVDIDKKTGQFTGRASGNMLGGISDDVTSVEPNLSQSDALSIAKSQYDLDPNSVKYSSEKYLSGEALEFFLRGTVDYSAGGDVTKYNMGTRELCDQSVDGRSITHVNDYEDGLDVHFASGVFNKAICFISKSEGFSIKTTFQIFTHANRFYWHSLSDFDDAACGVIKAAYDLGYEPTAIYESFTKVGIDGCVLDNHVRMVGARMSLNGLSGVRGQKLMFKIDLSEVPLSKSIQVLTIGGSGDVDLYVHRRTSFKMTNAVLSSSNKGNLELLTIPKKLFRKGYCFIVLTAKETSFKDVTLTTDISG</sequence>
<keyword evidence="1" id="KW-0645">Protease</keyword>
<feature type="domain" description="FTP" evidence="9">
    <location>
        <begin position="66"/>
        <end position="104"/>
    </location>
</feature>
<comment type="caution">
    <text evidence="10">The sequence shown here is derived from an EMBL/GenBank/DDBJ whole genome shotgun (WGS) entry which is preliminary data.</text>
</comment>
<feature type="domain" description="Peptidase M4 C-terminal" evidence="8">
    <location>
        <begin position="173"/>
        <end position="286"/>
    </location>
</feature>
<reference evidence="10 11" key="1">
    <citation type="submission" date="2022-12" db="EMBL/GenBank/DDBJ databases">
        <title>Chromosome-level genome of Tegillarca granosa.</title>
        <authorList>
            <person name="Kim J."/>
        </authorList>
    </citation>
    <scope>NUCLEOTIDE SEQUENCE [LARGE SCALE GENOMIC DNA]</scope>
    <source>
        <strain evidence="10">Teg-2019</strain>
        <tissue evidence="10">Adductor muscle</tissue>
    </source>
</reference>
<name>A0ABQ9FW46_TEGGR</name>
<proteinExistence type="predicted"/>
<evidence type="ECO:0000256" key="5">
    <source>
        <dbReference type="ARBA" id="ARBA00022833"/>
    </source>
</evidence>
<dbReference type="Gene3D" id="3.10.450.490">
    <property type="match status" value="1"/>
</dbReference>